<evidence type="ECO:0000313" key="17">
    <source>
        <dbReference type="EMBL" id="CAQ03963.1"/>
    </source>
</evidence>
<feature type="domain" description="RecF/RecN/SMC N-terminal" evidence="16">
    <location>
        <begin position="3"/>
        <end position="375"/>
    </location>
</feature>
<dbReference type="GeneID" id="60604805"/>
<gene>
    <name evidence="13" type="primary">recF</name>
    <name evidence="17" type="ordered locus">cu0003</name>
</gene>
<evidence type="ECO:0000313" key="18">
    <source>
        <dbReference type="Proteomes" id="UP000001727"/>
    </source>
</evidence>
<protein>
    <recommendedName>
        <fullName evidence="3 13">DNA replication and repair protein RecF</fullName>
    </recommendedName>
</protein>
<dbReference type="InterPro" id="IPR001238">
    <property type="entry name" value="DNA-binding_RecF"/>
</dbReference>
<keyword evidence="18" id="KW-1185">Reference proteome</keyword>
<dbReference type="AlphaFoldDB" id="B1VDX4"/>
<dbReference type="InterPro" id="IPR027417">
    <property type="entry name" value="P-loop_NTPase"/>
</dbReference>
<accession>B1VDX4</accession>
<feature type="compositionally biased region" description="Basic and acidic residues" evidence="15">
    <location>
        <begin position="416"/>
        <end position="438"/>
    </location>
</feature>
<evidence type="ECO:0000256" key="2">
    <source>
        <dbReference type="ARBA" id="ARBA00008016"/>
    </source>
</evidence>
<keyword evidence="10 13" id="KW-0234">DNA repair</keyword>
<dbReference type="EMBL" id="AM942444">
    <property type="protein sequence ID" value="CAQ03963.1"/>
    <property type="molecule type" value="Genomic_DNA"/>
</dbReference>
<dbReference type="HOGENOM" id="CLU_040267_1_1_11"/>
<dbReference type="PANTHER" id="PTHR32182:SF0">
    <property type="entry name" value="DNA REPLICATION AND REPAIR PROTEIN RECF"/>
    <property type="match status" value="1"/>
</dbReference>
<evidence type="ECO:0000256" key="13">
    <source>
        <dbReference type="HAMAP-Rule" id="MF_00365"/>
    </source>
</evidence>
<feature type="binding site" evidence="13">
    <location>
        <begin position="30"/>
        <end position="37"/>
    </location>
    <ligand>
        <name>ATP</name>
        <dbReference type="ChEBI" id="CHEBI:30616"/>
    </ligand>
</feature>
<dbReference type="PROSITE" id="PS00617">
    <property type="entry name" value="RECF_1"/>
    <property type="match status" value="1"/>
</dbReference>
<evidence type="ECO:0000256" key="11">
    <source>
        <dbReference type="ARBA" id="ARBA00023236"/>
    </source>
</evidence>
<evidence type="ECO:0000256" key="12">
    <source>
        <dbReference type="ARBA" id="ARBA00025401"/>
    </source>
</evidence>
<evidence type="ECO:0000256" key="6">
    <source>
        <dbReference type="ARBA" id="ARBA00022741"/>
    </source>
</evidence>
<evidence type="ECO:0000256" key="14">
    <source>
        <dbReference type="RuleBase" id="RU000578"/>
    </source>
</evidence>
<dbReference type="GO" id="GO:0005524">
    <property type="term" value="F:ATP binding"/>
    <property type="evidence" value="ECO:0007669"/>
    <property type="project" value="UniProtKB-UniRule"/>
</dbReference>
<dbReference type="GO" id="GO:0005737">
    <property type="term" value="C:cytoplasm"/>
    <property type="evidence" value="ECO:0007669"/>
    <property type="project" value="UniProtKB-SubCell"/>
</dbReference>
<evidence type="ECO:0000256" key="1">
    <source>
        <dbReference type="ARBA" id="ARBA00004496"/>
    </source>
</evidence>
<dbReference type="InterPro" id="IPR018078">
    <property type="entry name" value="DNA-binding_RecF_CS"/>
</dbReference>
<dbReference type="GO" id="GO:0000731">
    <property type="term" value="P:DNA synthesis involved in DNA repair"/>
    <property type="evidence" value="ECO:0007669"/>
    <property type="project" value="TreeGrafter"/>
</dbReference>
<evidence type="ECO:0000256" key="7">
    <source>
        <dbReference type="ARBA" id="ARBA00022763"/>
    </source>
</evidence>
<dbReference type="HAMAP" id="MF_00365">
    <property type="entry name" value="RecF"/>
    <property type="match status" value="1"/>
</dbReference>
<dbReference type="Gene3D" id="1.20.1050.90">
    <property type="entry name" value="RecF/RecN/SMC, N-terminal domain"/>
    <property type="match status" value="1"/>
</dbReference>
<dbReference type="PROSITE" id="PS00618">
    <property type="entry name" value="RECF_2"/>
    <property type="match status" value="1"/>
</dbReference>
<dbReference type="RefSeq" id="WP_012359269.1">
    <property type="nucleotide sequence ID" value="NC_010545.1"/>
</dbReference>
<name>B1VDX4_CORU7</name>
<comment type="similarity">
    <text evidence="2 13 14">Belongs to the RecF family.</text>
</comment>
<evidence type="ECO:0000256" key="4">
    <source>
        <dbReference type="ARBA" id="ARBA00022490"/>
    </source>
</evidence>
<comment type="subcellular location">
    <subcellularLocation>
        <location evidence="1 13 14">Cytoplasm</location>
    </subcellularLocation>
</comment>
<keyword evidence="4 13" id="KW-0963">Cytoplasm</keyword>
<keyword evidence="9 13" id="KW-0238">DNA-binding</keyword>
<dbReference type="GO" id="GO:0003697">
    <property type="term" value="F:single-stranded DNA binding"/>
    <property type="evidence" value="ECO:0007669"/>
    <property type="project" value="UniProtKB-UniRule"/>
</dbReference>
<keyword evidence="11 13" id="KW-0742">SOS response</keyword>
<evidence type="ECO:0000256" key="5">
    <source>
        <dbReference type="ARBA" id="ARBA00022705"/>
    </source>
</evidence>
<keyword evidence="6 13" id="KW-0547">Nucleotide-binding</keyword>
<dbReference type="PANTHER" id="PTHR32182">
    <property type="entry name" value="DNA REPLICATION AND REPAIR PROTEIN RECF"/>
    <property type="match status" value="1"/>
</dbReference>
<dbReference type="NCBIfam" id="TIGR00611">
    <property type="entry name" value="recf"/>
    <property type="match status" value="1"/>
</dbReference>
<evidence type="ECO:0000259" key="16">
    <source>
        <dbReference type="Pfam" id="PF02463"/>
    </source>
</evidence>
<comment type="function">
    <text evidence="12 13 14">The RecF protein is involved in DNA metabolism; it is required for DNA replication and normal SOS inducibility. RecF binds preferentially to single-stranded, linear DNA. It also seems to bind ATP.</text>
</comment>
<feature type="region of interest" description="Disordered" evidence="15">
    <location>
        <begin position="416"/>
        <end position="472"/>
    </location>
</feature>
<proteinExistence type="inferred from homology"/>
<dbReference type="InterPro" id="IPR003395">
    <property type="entry name" value="RecF/RecN/SMC_N"/>
</dbReference>
<dbReference type="Gene3D" id="3.40.50.300">
    <property type="entry name" value="P-loop containing nucleotide triphosphate hydrolases"/>
    <property type="match status" value="1"/>
</dbReference>
<dbReference type="GO" id="GO:0006260">
    <property type="term" value="P:DNA replication"/>
    <property type="evidence" value="ECO:0007669"/>
    <property type="project" value="UniProtKB-UniRule"/>
</dbReference>
<reference evidence="17 18" key="1">
    <citation type="journal article" date="2008" name="J. Biotechnol.">
        <title>The lifestyle of Corynebacterium urealyticum derived from its complete genome sequence established by pyrosequencing.</title>
        <authorList>
            <person name="Tauch A."/>
            <person name="Trost E."/>
            <person name="Tilker A."/>
            <person name="Ludewig U."/>
            <person name="Schneiker S."/>
            <person name="Goesmann A."/>
            <person name="Arnold W."/>
            <person name="Bekel T."/>
            <person name="Brinkrolf K."/>
            <person name="Brune I."/>
            <person name="Goetker S."/>
            <person name="Kalinowski J."/>
            <person name="Kamp P.-B."/>
            <person name="Lobo F.P."/>
            <person name="Viehoever P."/>
            <person name="Weisshaar B."/>
            <person name="Soriano F."/>
            <person name="Droege M."/>
            <person name="Puehler A."/>
        </authorList>
    </citation>
    <scope>NUCLEOTIDE SEQUENCE [LARGE SCALE GENOMIC DNA]</scope>
    <source>
        <strain evidence="18">ATCC 43042 / DSM 7109</strain>
    </source>
</reference>
<organism evidence="17 18">
    <name type="scientific">Corynebacterium urealyticum (strain ATCC 43042 / DSM 7109)</name>
    <dbReference type="NCBI Taxonomy" id="504474"/>
    <lineage>
        <taxon>Bacteria</taxon>
        <taxon>Bacillati</taxon>
        <taxon>Actinomycetota</taxon>
        <taxon>Actinomycetes</taxon>
        <taxon>Mycobacteriales</taxon>
        <taxon>Corynebacteriaceae</taxon>
        <taxon>Corynebacterium</taxon>
    </lineage>
</organism>
<dbReference type="STRING" id="504474.cu0003"/>
<evidence type="ECO:0000256" key="3">
    <source>
        <dbReference type="ARBA" id="ARBA00020170"/>
    </source>
</evidence>
<keyword evidence="5 13" id="KW-0235">DNA replication</keyword>
<dbReference type="eggNOG" id="COG1195">
    <property type="taxonomic scope" value="Bacteria"/>
</dbReference>
<dbReference type="GO" id="GO:0006302">
    <property type="term" value="P:double-strand break repair"/>
    <property type="evidence" value="ECO:0007669"/>
    <property type="project" value="TreeGrafter"/>
</dbReference>
<evidence type="ECO:0000256" key="10">
    <source>
        <dbReference type="ARBA" id="ARBA00023204"/>
    </source>
</evidence>
<evidence type="ECO:0000256" key="9">
    <source>
        <dbReference type="ARBA" id="ARBA00023125"/>
    </source>
</evidence>
<evidence type="ECO:0000256" key="8">
    <source>
        <dbReference type="ARBA" id="ARBA00022840"/>
    </source>
</evidence>
<dbReference type="SUPFAM" id="SSF52540">
    <property type="entry name" value="P-loop containing nucleoside triphosphate hydrolases"/>
    <property type="match status" value="1"/>
</dbReference>
<dbReference type="KEGG" id="cur:cu0003"/>
<sequence length="472" mass="51443">MFVRSLELHDFRSWRELSLQLDPGVTVFSGPNGHGKTNIVEALGYLAHLGSHRVNTDSALVREGQQIARVSATAVNHNRELTAHIAIRGHGSNRAHINRTQLATTSELLGIVRTTLFSPEDLALVRGEPEQRRKFLDEIMVARYPRLAAVKADYDKSLRQRNALLRNNAYALRIAPENDAERLSALATLDVWDAQLAALGGQIMSARVQIAHDLAPHVAQTYARLAPESRPAHMAYTSTVDADLAQVGVLLGEAELERDPAAELALLSPEVAEATLLQAYARKRTQEVDRGTTLIGPHRDDLVLMLGTQPAKGFASHGESWSFALALRLGAFFMQREDGVEPVVILDDVFAELDSSRRQQLVGLLTEAEQVLITAAVGEDIPAELRDIATFHDVRAVHVTEEGQQRRISVIDETIPRDSVPEQAEEHAAEPSEAKRAVGEPGETGENFEHFEPAADEGEGPGSAASTGGEQA</sequence>
<dbReference type="GO" id="GO:0009432">
    <property type="term" value="P:SOS response"/>
    <property type="evidence" value="ECO:0007669"/>
    <property type="project" value="UniProtKB-UniRule"/>
</dbReference>
<keyword evidence="7 13" id="KW-0227">DNA damage</keyword>
<dbReference type="Proteomes" id="UP000001727">
    <property type="component" value="Chromosome"/>
</dbReference>
<evidence type="ECO:0000256" key="15">
    <source>
        <dbReference type="SAM" id="MobiDB-lite"/>
    </source>
</evidence>
<dbReference type="Pfam" id="PF02463">
    <property type="entry name" value="SMC_N"/>
    <property type="match status" value="1"/>
</dbReference>
<keyword evidence="8 13" id="KW-0067">ATP-binding</keyword>
<dbReference type="InterPro" id="IPR042174">
    <property type="entry name" value="RecF_2"/>
</dbReference>